<gene>
    <name evidence="2" type="ORF">PIB30_050663</name>
</gene>
<dbReference type="EMBL" id="JASCZI010211799">
    <property type="protein sequence ID" value="MED6196793.1"/>
    <property type="molecule type" value="Genomic_DNA"/>
</dbReference>
<dbReference type="Proteomes" id="UP001341840">
    <property type="component" value="Unassembled WGS sequence"/>
</dbReference>
<accession>A0ABU6XJA7</accession>
<protein>
    <submittedName>
        <fullName evidence="2">Uncharacterized protein</fullName>
    </submittedName>
</protein>
<evidence type="ECO:0000313" key="2">
    <source>
        <dbReference type="EMBL" id="MED6196793.1"/>
    </source>
</evidence>
<reference evidence="2 3" key="1">
    <citation type="journal article" date="2023" name="Plants (Basel)">
        <title>Bridging the Gap: Combining Genomics and Transcriptomics Approaches to Understand Stylosanthes scabra, an Orphan Legume from the Brazilian Caatinga.</title>
        <authorList>
            <person name="Ferreira-Neto J.R.C."/>
            <person name="da Silva M.D."/>
            <person name="Binneck E."/>
            <person name="de Melo N.F."/>
            <person name="da Silva R.H."/>
            <person name="de Melo A.L.T.M."/>
            <person name="Pandolfi V."/>
            <person name="Bustamante F.O."/>
            <person name="Brasileiro-Vidal A.C."/>
            <person name="Benko-Iseppon A.M."/>
        </authorList>
    </citation>
    <scope>NUCLEOTIDE SEQUENCE [LARGE SCALE GENOMIC DNA]</scope>
    <source>
        <tissue evidence="2">Leaves</tissue>
    </source>
</reference>
<keyword evidence="3" id="KW-1185">Reference proteome</keyword>
<feature type="compositionally biased region" description="Basic and acidic residues" evidence="1">
    <location>
        <begin position="12"/>
        <end position="54"/>
    </location>
</feature>
<sequence>MATSQGKGKGKRPSEDPDEEMRRAFDKAVAKDRKKEAEKKALTLEREEKREDASSRVLVAYLGEEESFGVVVTTSNSE</sequence>
<feature type="region of interest" description="Disordered" evidence="1">
    <location>
        <begin position="1"/>
        <end position="54"/>
    </location>
</feature>
<evidence type="ECO:0000256" key="1">
    <source>
        <dbReference type="SAM" id="MobiDB-lite"/>
    </source>
</evidence>
<evidence type="ECO:0000313" key="3">
    <source>
        <dbReference type="Proteomes" id="UP001341840"/>
    </source>
</evidence>
<name>A0ABU6XJA7_9FABA</name>
<proteinExistence type="predicted"/>
<organism evidence="2 3">
    <name type="scientific">Stylosanthes scabra</name>
    <dbReference type="NCBI Taxonomy" id="79078"/>
    <lineage>
        <taxon>Eukaryota</taxon>
        <taxon>Viridiplantae</taxon>
        <taxon>Streptophyta</taxon>
        <taxon>Embryophyta</taxon>
        <taxon>Tracheophyta</taxon>
        <taxon>Spermatophyta</taxon>
        <taxon>Magnoliopsida</taxon>
        <taxon>eudicotyledons</taxon>
        <taxon>Gunneridae</taxon>
        <taxon>Pentapetalae</taxon>
        <taxon>rosids</taxon>
        <taxon>fabids</taxon>
        <taxon>Fabales</taxon>
        <taxon>Fabaceae</taxon>
        <taxon>Papilionoideae</taxon>
        <taxon>50 kb inversion clade</taxon>
        <taxon>dalbergioids sensu lato</taxon>
        <taxon>Dalbergieae</taxon>
        <taxon>Pterocarpus clade</taxon>
        <taxon>Stylosanthes</taxon>
    </lineage>
</organism>
<comment type="caution">
    <text evidence="2">The sequence shown here is derived from an EMBL/GenBank/DDBJ whole genome shotgun (WGS) entry which is preliminary data.</text>
</comment>